<evidence type="ECO:0000256" key="2">
    <source>
        <dbReference type="ARBA" id="ARBA00006415"/>
    </source>
</evidence>
<name>A0A8J4PL07_9MYCE</name>
<comment type="subcellular location">
    <subcellularLocation>
        <location evidence="1">Golgi apparatus membrane</location>
        <topology evidence="1">Single-pass type IV membrane protein</topology>
    </subcellularLocation>
</comment>
<feature type="compositionally biased region" description="Low complexity" evidence="11">
    <location>
        <begin position="676"/>
        <end position="699"/>
    </location>
</feature>
<evidence type="ECO:0000256" key="9">
    <source>
        <dbReference type="ARBA" id="ARBA00023136"/>
    </source>
</evidence>
<sequence length="822" mass="93834">MDDPVQQQQQHQQQQSIPTSPQSNVVENSNIQSFASSPSNSSAYFGSVPASAGSMTPNYSITSSNSQIPPPSSSSTTTAAAVTQSNNNNSFESILESWRVFNVEKKKSDLGDLITQIGGLKEDCLKSRKVLAKQTQDFKKVADEEKIKNFGSLLKLYQDEVDKLTKRSKFSETCFLGVYKDLNEITDPVPALTAALEEYSKVDITTKLEIENKKLLTELNEFKKEFQEIQNQEVTIRRLEDKIKEYENRFESSALEKVGIREQELRQEFSEKINLIKAREQELSRTNALLQEELNKLTIAHSQSESLLLDTKNKYEDELNIKQSEIDMLTTDFERISSTLSSIQKENLSSREESMKPLVQRVARLEYELIASGASTAKNLETISELTQQLASERESSVSFQRQLEIEREKVDKLDTHIQNNPSPADYENIKKELATLQAIVGSDEISNHPNSDQKNVFKEKNRQLENECTKLRLIVSEYETDIIKKNYDIDKLIQIKDEQYALIQKLEEDLSIKGQMDNNMMMGGNVGVHPSLISSSNNLRLSNDITELLPNNSLTLSPIVNNNNNNNNNNTNSLNNSSLTTNDLHTNSGIKDDKMLDIVTSQRDRLKLQVKDLEVEKSKLLKEVEKNTMEISSLKNDNIKLYEKIRFLQSYDKNRTNSNKRNNIDKNFDIESGLNNNSNNNNNDFNNNSGSNNSNNNYNEEKYGKLYEESINPFLSFNKKEKYRRYREMNTAERVIFNGSRFFLSNKYSRLFLFIYSIFLHFLVFFTLYRLATITTEQHIEGFNNNNNVIPQVTPLLPSQKEDGGDAGALDSLFSSSISDT</sequence>
<feature type="transmembrane region" description="Helical" evidence="12">
    <location>
        <begin position="752"/>
        <end position="770"/>
    </location>
</feature>
<evidence type="ECO:0000313" key="15">
    <source>
        <dbReference type="EMBL" id="KAF2069865.1"/>
    </source>
</evidence>
<feature type="region of interest" description="Disordered" evidence="11">
    <location>
        <begin position="803"/>
        <end position="822"/>
    </location>
</feature>
<dbReference type="GO" id="GO:0000139">
    <property type="term" value="C:Golgi membrane"/>
    <property type="evidence" value="ECO:0007669"/>
    <property type="project" value="UniProtKB-SubCell"/>
</dbReference>
<evidence type="ECO:0000256" key="12">
    <source>
        <dbReference type="SAM" id="Phobius"/>
    </source>
</evidence>
<keyword evidence="8 10" id="KW-0175">Coiled coil</keyword>
<dbReference type="PANTHER" id="PTHR14043:SF2">
    <property type="entry name" value="HOMEOBOX PROTEIN CUT"/>
    <property type="match status" value="1"/>
</dbReference>
<dbReference type="OrthoDB" id="10257567at2759"/>
<dbReference type="InterPro" id="IPR012955">
    <property type="entry name" value="CASP_C"/>
</dbReference>
<evidence type="ECO:0000313" key="16">
    <source>
        <dbReference type="Proteomes" id="UP000695562"/>
    </source>
</evidence>
<evidence type="ECO:0000256" key="5">
    <source>
        <dbReference type="ARBA" id="ARBA00022692"/>
    </source>
</evidence>
<evidence type="ECO:0000256" key="4">
    <source>
        <dbReference type="ARBA" id="ARBA00022448"/>
    </source>
</evidence>
<accession>A0A8J4PL07</accession>
<feature type="domain" description="CASP C-terminal" evidence="13">
    <location>
        <begin position="491"/>
        <end position="775"/>
    </location>
</feature>
<dbReference type="EMBL" id="AJWJ01000583">
    <property type="protein sequence ID" value="KAF2069865.1"/>
    <property type="molecule type" value="Genomic_DNA"/>
</dbReference>
<feature type="region of interest" description="Disordered" evidence="11">
    <location>
        <begin position="561"/>
        <end position="583"/>
    </location>
</feature>
<feature type="domain" description="Cux N-terminal" evidence="14">
    <location>
        <begin position="87"/>
        <end position="198"/>
    </location>
</feature>
<evidence type="ECO:0000259" key="14">
    <source>
        <dbReference type="Pfam" id="PF25398"/>
    </source>
</evidence>
<evidence type="ECO:0000256" key="10">
    <source>
        <dbReference type="SAM" id="Coils"/>
    </source>
</evidence>
<evidence type="ECO:0000259" key="13">
    <source>
        <dbReference type="Pfam" id="PF08172"/>
    </source>
</evidence>
<dbReference type="GO" id="GO:0006891">
    <property type="term" value="P:intra-Golgi vesicle-mediated transport"/>
    <property type="evidence" value="ECO:0007669"/>
    <property type="project" value="InterPro"/>
</dbReference>
<feature type="coiled-coil region" evidence="10">
    <location>
        <begin position="205"/>
        <end position="332"/>
    </location>
</feature>
<keyword evidence="6 12" id="KW-1133">Transmembrane helix</keyword>
<keyword evidence="4" id="KW-0813">Transport</keyword>
<dbReference type="Proteomes" id="UP000695562">
    <property type="component" value="Unassembled WGS sequence"/>
</dbReference>
<dbReference type="AlphaFoldDB" id="A0A8J4PL07"/>
<feature type="compositionally biased region" description="Polar residues" evidence="11">
    <location>
        <begin position="16"/>
        <end position="27"/>
    </location>
</feature>
<gene>
    <name evidence="15" type="ORF">CYY_008818</name>
</gene>
<comment type="similarity">
    <text evidence="2">Belongs to the CASP family.</text>
</comment>
<evidence type="ECO:0000256" key="11">
    <source>
        <dbReference type="SAM" id="MobiDB-lite"/>
    </source>
</evidence>
<dbReference type="Pfam" id="PF08172">
    <property type="entry name" value="CASP_C"/>
    <property type="match status" value="1"/>
</dbReference>
<keyword evidence="9 12" id="KW-0472">Membrane</keyword>
<feature type="compositionally biased region" description="Low complexity" evidence="11">
    <location>
        <begin position="28"/>
        <end position="42"/>
    </location>
</feature>
<organism evidence="15 16">
    <name type="scientific">Polysphondylium violaceum</name>
    <dbReference type="NCBI Taxonomy" id="133409"/>
    <lineage>
        <taxon>Eukaryota</taxon>
        <taxon>Amoebozoa</taxon>
        <taxon>Evosea</taxon>
        <taxon>Eumycetozoa</taxon>
        <taxon>Dictyostelia</taxon>
        <taxon>Dictyosteliales</taxon>
        <taxon>Dictyosteliaceae</taxon>
        <taxon>Polysphondylium</taxon>
    </lineage>
</organism>
<reference evidence="15" key="1">
    <citation type="submission" date="2020-01" db="EMBL/GenBank/DDBJ databases">
        <title>Development of genomics and gene disruption for Polysphondylium violaceum indicates a role for the polyketide synthase stlB in stalk morphogenesis.</title>
        <authorList>
            <person name="Narita B."/>
            <person name="Kawabe Y."/>
            <person name="Kin K."/>
            <person name="Saito T."/>
            <person name="Gibbs R."/>
            <person name="Kuspa A."/>
            <person name="Muzny D."/>
            <person name="Queller D."/>
            <person name="Richards S."/>
            <person name="Strassman J."/>
            <person name="Sucgang R."/>
            <person name="Worley K."/>
            <person name="Schaap P."/>
        </authorList>
    </citation>
    <scope>NUCLEOTIDE SEQUENCE</scope>
    <source>
        <strain evidence="15">QSvi11</strain>
    </source>
</reference>
<feature type="region of interest" description="Disordered" evidence="11">
    <location>
        <begin position="656"/>
        <end position="700"/>
    </location>
</feature>
<evidence type="ECO:0000256" key="3">
    <source>
        <dbReference type="ARBA" id="ARBA00018691"/>
    </source>
</evidence>
<keyword evidence="16" id="KW-1185">Reference proteome</keyword>
<feature type="region of interest" description="Disordered" evidence="11">
    <location>
        <begin position="1"/>
        <end position="43"/>
    </location>
</feature>
<evidence type="ECO:0000256" key="6">
    <source>
        <dbReference type="ARBA" id="ARBA00022989"/>
    </source>
</evidence>
<proteinExistence type="inferred from homology"/>
<keyword evidence="5 12" id="KW-0812">Transmembrane</keyword>
<feature type="coiled-coil region" evidence="10">
    <location>
        <begin position="597"/>
        <end position="638"/>
    </location>
</feature>
<feature type="compositionally biased region" description="Low complexity" evidence="11">
    <location>
        <begin position="1"/>
        <end position="15"/>
    </location>
</feature>
<protein>
    <recommendedName>
        <fullName evidence="3">Protein CASP</fullName>
    </recommendedName>
</protein>
<comment type="caution">
    <text evidence="15">The sequence shown here is derived from an EMBL/GenBank/DDBJ whole genome shotgun (WGS) entry which is preliminary data.</text>
</comment>
<dbReference type="Pfam" id="PF25398">
    <property type="entry name" value="CUX1_N"/>
    <property type="match status" value="1"/>
</dbReference>
<feature type="coiled-coil region" evidence="10">
    <location>
        <begin position="455"/>
        <end position="510"/>
    </location>
</feature>
<dbReference type="PANTHER" id="PTHR14043">
    <property type="entry name" value="CCAAT DISPLACEMENT PROTEIN-RELATED"/>
    <property type="match status" value="1"/>
</dbReference>
<evidence type="ECO:0000256" key="8">
    <source>
        <dbReference type="ARBA" id="ARBA00023054"/>
    </source>
</evidence>
<dbReference type="InterPro" id="IPR057476">
    <property type="entry name" value="Cux_N"/>
</dbReference>
<keyword evidence="7" id="KW-0333">Golgi apparatus</keyword>
<evidence type="ECO:0000256" key="1">
    <source>
        <dbReference type="ARBA" id="ARBA00004409"/>
    </source>
</evidence>
<evidence type="ECO:0000256" key="7">
    <source>
        <dbReference type="ARBA" id="ARBA00023034"/>
    </source>
</evidence>
<feature type="region of interest" description="Disordered" evidence="11">
    <location>
        <begin position="61"/>
        <end position="83"/>
    </location>
</feature>